<dbReference type="EMBL" id="JBFDAA010000010">
    <property type="protein sequence ID" value="KAL1124400.1"/>
    <property type="molecule type" value="Genomic_DNA"/>
</dbReference>
<dbReference type="InterPro" id="IPR001888">
    <property type="entry name" value="Transposase_1"/>
</dbReference>
<evidence type="ECO:0000313" key="2">
    <source>
        <dbReference type="EMBL" id="KAL1124400.1"/>
    </source>
</evidence>
<evidence type="ECO:0000256" key="1">
    <source>
        <dbReference type="SAM" id="MobiDB-lite"/>
    </source>
</evidence>
<proteinExistence type="predicted"/>
<accession>A0ABD0YAN3</accession>
<gene>
    <name evidence="2" type="ORF">AAG570_001029</name>
</gene>
<feature type="region of interest" description="Disordered" evidence="1">
    <location>
        <begin position="1"/>
        <end position="31"/>
    </location>
</feature>
<dbReference type="Pfam" id="PF01359">
    <property type="entry name" value="Transposase_1"/>
    <property type="match status" value="1"/>
</dbReference>
<organism evidence="2 3">
    <name type="scientific">Ranatra chinensis</name>
    <dbReference type="NCBI Taxonomy" id="642074"/>
    <lineage>
        <taxon>Eukaryota</taxon>
        <taxon>Metazoa</taxon>
        <taxon>Ecdysozoa</taxon>
        <taxon>Arthropoda</taxon>
        <taxon>Hexapoda</taxon>
        <taxon>Insecta</taxon>
        <taxon>Pterygota</taxon>
        <taxon>Neoptera</taxon>
        <taxon>Paraneoptera</taxon>
        <taxon>Hemiptera</taxon>
        <taxon>Heteroptera</taxon>
        <taxon>Panheteroptera</taxon>
        <taxon>Nepomorpha</taxon>
        <taxon>Nepidae</taxon>
        <taxon>Ranatrinae</taxon>
        <taxon>Ranatra</taxon>
    </lineage>
</organism>
<feature type="compositionally biased region" description="Basic residues" evidence="1">
    <location>
        <begin position="12"/>
        <end position="25"/>
    </location>
</feature>
<evidence type="ECO:0000313" key="3">
    <source>
        <dbReference type="Proteomes" id="UP001558652"/>
    </source>
</evidence>
<sequence length="516" mass="58318">MASNAETCSTKTRSRRRWKSPHRLYKPGPPLGRCISSQQGEGNCHNMTSMLKVLLIGAVCLFQATQGYYPAARAPKAKPGCRATSQYGEQKTSYEVLKRQAPKFPEQIKVGKSMVFVLWNQKGILGIDFFPQGDTFDAIRYYEILKKLRRDRKIWSRQELRAWNDFRVKYSKTGNDGYFAMPRSLSDPLMKNYVQVPFNNKYNVKLYCYPNDPRVCLMFDKAGNVAGIQISFLKSELVHGAKTLPYDFARQGIFEATNFFNKPAWSFRAFFTNPDHLASGGTRTKTSETADSIFVKLDNKWFEVDRKEPAQGGAGHMKDFVQQSCIPGMGFACPDTDRNRKWVRARVRQEVLLGAKEEAIIARIIRRLLSTGTTLRPSGRAGVKRTDCNHYFYKFNEQMKCEDMKAFFPMYEDGSLVSFGIMSFGEHHHLTRPWLETPSADRGARGDGVRGPGLRSWALPVEQRAVEGRFVVPSGGDGDSDAGNPRLVPCLQHLQKSTSPSPSTAPQKCMFLTVQA</sequence>
<name>A0ABD0YAN3_9HEMI</name>
<keyword evidence="3" id="KW-1185">Reference proteome</keyword>
<comment type="caution">
    <text evidence="2">The sequence shown here is derived from an EMBL/GenBank/DDBJ whole genome shotgun (WGS) entry which is preliminary data.</text>
</comment>
<dbReference type="AlphaFoldDB" id="A0ABD0YAN3"/>
<dbReference type="Proteomes" id="UP001558652">
    <property type="component" value="Unassembled WGS sequence"/>
</dbReference>
<protein>
    <submittedName>
        <fullName evidence="2">Uncharacterized protein</fullName>
    </submittedName>
</protein>
<reference evidence="2 3" key="1">
    <citation type="submission" date="2024-07" db="EMBL/GenBank/DDBJ databases">
        <title>Chromosome-level genome assembly of the water stick insect Ranatra chinensis (Heteroptera: Nepidae).</title>
        <authorList>
            <person name="Liu X."/>
        </authorList>
    </citation>
    <scope>NUCLEOTIDE SEQUENCE [LARGE SCALE GENOMIC DNA]</scope>
    <source>
        <strain evidence="2">Cailab_2021Rc</strain>
        <tissue evidence="2">Muscle</tissue>
    </source>
</reference>